<dbReference type="InterPro" id="IPR007829">
    <property type="entry name" value="TM2"/>
</dbReference>
<dbReference type="Pfam" id="PF05154">
    <property type="entry name" value="TM2"/>
    <property type="match status" value="1"/>
</dbReference>
<feature type="transmembrane region" description="Helical" evidence="5">
    <location>
        <begin position="33"/>
        <end position="52"/>
    </location>
</feature>
<dbReference type="InterPro" id="IPR036388">
    <property type="entry name" value="WH-like_DNA-bd_sf"/>
</dbReference>
<feature type="transmembrane region" description="Helical" evidence="5">
    <location>
        <begin position="7"/>
        <end position="27"/>
    </location>
</feature>
<dbReference type="InterPro" id="IPR050932">
    <property type="entry name" value="TM2D1-3-like"/>
</dbReference>
<sequence length="162" mass="17610">MRYSLSTAYLLWFISGFGALGFHRFYLGKTGTGLLWLLTGGLGGVGCIYDLFTLPNQVREANIAYAAREALGYDAYGAGSGFIARVRPAETPERVILRIAKANNGMVTAGEVAIEANISIEEAQKQLDSLAKKGIAQVRVRSSGVLVYFFPEFSKENADFID</sequence>
<dbReference type="EMBL" id="FWDM01000002">
    <property type="protein sequence ID" value="SLM09788.1"/>
    <property type="molecule type" value="Genomic_DNA"/>
</dbReference>
<keyword evidence="3 5" id="KW-1133">Transmembrane helix</keyword>
<evidence type="ECO:0000313" key="7">
    <source>
        <dbReference type="EMBL" id="SLM09788.1"/>
    </source>
</evidence>
<reference evidence="7" key="1">
    <citation type="submission" date="2017-02" db="EMBL/GenBank/DDBJ databases">
        <authorList>
            <person name="Regsiter A."/>
            <person name="William W."/>
        </authorList>
    </citation>
    <scope>NUCLEOTIDE SEQUENCE</scope>
    <source>
        <strain evidence="7">Bib</strain>
    </source>
</reference>
<evidence type="ECO:0000256" key="4">
    <source>
        <dbReference type="ARBA" id="ARBA00023136"/>
    </source>
</evidence>
<keyword evidence="4 5" id="KW-0472">Membrane</keyword>
<gene>
    <name evidence="7" type="ORF">SPIROBIBN47_100018</name>
</gene>
<dbReference type="GO" id="GO:0016020">
    <property type="term" value="C:membrane"/>
    <property type="evidence" value="ECO:0007669"/>
    <property type="project" value="UniProtKB-SubCell"/>
</dbReference>
<protein>
    <submittedName>
        <fullName evidence="7">TM2 domain protein</fullName>
    </submittedName>
</protein>
<evidence type="ECO:0000256" key="2">
    <source>
        <dbReference type="ARBA" id="ARBA00022692"/>
    </source>
</evidence>
<evidence type="ECO:0000259" key="6">
    <source>
        <dbReference type="Pfam" id="PF05154"/>
    </source>
</evidence>
<name>A0A3P3XF08_9SPIR</name>
<dbReference type="Gene3D" id="1.10.10.10">
    <property type="entry name" value="Winged helix-like DNA-binding domain superfamily/Winged helix DNA-binding domain"/>
    <property type="match status" value="1"/>
</dbReference>
<evidence type="ECO:0000256" key="5">
    <source>
        <dbReference type="SAM" id="Phobius"/>
    </source>
</evidence>
<evidence type="ECO:0000256" key="3">
    <source>
        <dbReference type="ARBA" id="ARBA00022989"/>
    </source>
</evidence>
<keyword evidence="2 5" id="KW-0812">Transmembrane</keyword>
<feature type="domain" description="TM2" evidence="6">
    <location>
        <begin position="2"/>
        <end position="52"/>
    </location>
</feature>
<accession>A0A3P3XF08</accession>
<comment type="subcellular location">
    <subcellularLocation>
        <location evidence="1">Membrane</location>
        <topology evidence="1">Multi-pass membrane protein</topology>
    </subcellularLocation>
</comment>
<dbReference type="PANTHER" id="PTHR21016:SF25">
    <property type="entry name" value="TM2 DOMAIN-CONTAINING PROTEIN DDB_G0277895-RELATED"/>
    <property type="match status" value="1"/>
</dbReference>
<organism evidence="7">
    <name type="scientific">uncultured spirochete</name>
    <dbReference type="NCBI Taxonomy" id="156406"/>
    <lineage>
        <taxon>Bacteria</taxon>
        <taxon>Pseudomonadati</taxon>
        <taxon>Spirochaetota</taxon>
        <taxon>Spirochaetia</taxon>
        <taxon>Spirochaetales</taxon>
        <taxon>environmental samples</taxon>
    </lineage>
</organism>
<proteinExistence type="predicted"/>
<dbReference type="AlphaFoldDB" id="A0A3P3XF08"/>
<evidence type="ECO:0000256" key="1">
    <source>
        <dbReference type="ARBA" id="ARBA00004141"/>
    </source>
</evidence>
<dbReference type="PANTHER" id="PTHR21016">
    <property type="entry name" value="BETA-AMYLOID BINDING PROTEIN-RELATED"/>
    <property type="match status" value="1"/>
</dbReference>